<protein>
    <submittedName>
        <fullName evidence="1">Uncharacterized protein</fullName>
    </submittedName>
</protein>
<proteinExistence type="predicted"/>
<evidence type="ECO:0000313" key="2">
    <source>
        <dbReference type="Proteomes" id="UP000286974"/>
    </source>
</evidence>
<gene>
    <name evidence="1" type="ORF">NBRC111893_2395</name>
</gene>
<name>A0A401FPD1_9LACO</name>
<evidence type="ECO:0000313" key="1">
    <source>
        <dbReference type="EMBL" id="GAY74249.1"/>
    </source>
</evidence>
<sequence>MYDLLIPLENKFGSIANVPDDDQVDNSTVNILQRLMKE</sequence>
<dbReference type="Proteomes" id="UP000286974">
    <property type="component" value="Unassembled WGS sequence"/>
</dbReference>
<accession>A0A401FPD1</accession>
<dbReference type="AlphaFoldDB" id="A0A401FPD1"/>
<keyword evidence="2" id="KW-1185">Reference proteome</keyword>
<reference evidence="1 2" key="1">
    <citation type="submission" date="2017-11" db="EMBL/GenBank/DDBJ databases">
        <title>Draft Genome Sequence of Lactobacillus curieae NBRC 111893 isolated from Koso, a Japanese sugar-Vegetable Fermented Beverage.</title>
        <authorList>
            <person name="Chiou T.Y."/>
            <person name="Oshima K."/>
            <person name="Suda W."/>
            <person name="Hattori M."/>
            <person name="Takahashi T."/>
        </authorList>
    </citation>
    <scope>NUCLEOTIDE SEQUENCE [LARGE SCALE GENOMIC DNA]</scope>
    <source>
        <strain evidence="1 2">NBRC111893</strain>
    </source>
</reference>
<organism evidence="1 2">
    <name type="scientific">Lentilactobacillus kosonis</name>
    <dbReference type="NCBI Taxonomy" id="2810561"/>
    <lineage>
        <taxon>Bacteria</taxon>
        <taxon>Bacillati</taxon>
        <taxon>Bacillota</taxon>
        <taxon>Bacilli</taxon>
        <taxon>Lactobacillales</taxon>
        <taxon>Lactobacillaceae</taxon>
        <taxon>Lentilactobacillus</taxon>
    </lineage>
</organism>
<dbReference type="EMBL" id="BEXA01000008">
    <property type="protein sequence ID" value="GAY74249.1"/>
    <property type="molecule type" value="Genomic_DNA"/>
</dbReference>
<comment type="caution">
    <text evidence="1">The sequence shown here is derived from an EMBL/GenBank/DDBJ whole genome shotgun (WGS) entry which is preliminary data.</text>
</comment>